<feature type="region of interest" description="Phosphopantothenoylcysteine decarboxylase" evidence="3">
    <location>
        <begin position="1"/>
        <end position="192"/>
    </location>
</feature>
<feature type="binding site" evidence="3">
    <location>
        <position position="325"/>
    </location>
    <ligand>
        <name>CTP</name>
        <dbReference type="ChEBI" id="CHEBI:37563"/>
    </ligand>
</feature>
<dbReference type="Pfam" id="PF02441">
    <property type="entry name" value="Flavoprotein"/>
    <property type="match status" value="1"/>
</dbReference>
<comment type="function">
    <text evidence="3">Catalyzes two sequential steps in the biosynthesis of coenzyme A. In the first step cysteine is conjugated to 4'-phosphopantothenate to form 4-phosphopantothenoylcysteine. In the second step the latter compound is decarboxylated to form 4'-phosphopantotheine.</text>
</comment>
<evidence type="ECO:0000259" key="5">
    <source>
        <dbReference type="Pfam" id="PF02441"/>
    </source>
</evidence>
<keyword evidence="3 4" id="KW-0436">Ligase</keyword>
<protein>
    <recommendedName>
        <fullName evidence="3">Coenzyme A biosynthesis bifunctional protein CoaBC</fullName>
    </recommendedName>
    <alternativeName>
        <fullName evidence="3">DNA/pantothenate metabolism flavoprotein</fullName>
    </alternativeName>
    <alternativeName>
        <fullName evidence="3">Phosphopantothenoylcysteine synthetase/decarboxylase</fullName>
        <shortName evidence="3">PPCS-PPCDC</shortName>
    </alternativeName>
    <domain>
        <recommendedName>
            <fullName evidence="3">Phosphopantothenoylcysteine decarboxylase</fullName>
            <shortName evidence="3">PPC decarboxylase</shortName>
            <shortName evidence="3">PPC-DC</shortName>
            <ecNumber evidence="3">4.1.1.36</ecNumber>
        </recommendedName>
        <alternativeName>
            <fullName evidence="3">CoaC</fullName>
        </alternativeName>
    </domain>
    <domain>
        <recommendedName>
            <fullName evidence="3">Phosphopantothenate--cysteine ligase</fullName>
            <ecNumber evidence="3">6.3.2.5</ecNumber>
        </recommendedName>
        <alternativeName>
            <fullName evidence="3">CoaB</fullName>
        </alternativeName>
        <alternativeName>
            <fullName evidence="3">Phosphopantothenoylcysteine synthetase</fullName>
            <shortName evidence="3">PPC synthetase</shortName>
            <shortName evidence="3">PPC-S</shortName>
        </alternativeName>
    </domain>
</protein>
<keyword evidence="3" id="KW-0511">Multifunctional enzyme</keyword>
<proteinExistence type="inferred from homology"/>
<dbReference type="Gene3D" id="3.40.50.10300">
    <property type="entry name" value="CoaB-like"/>
    <property type="match status" value="1"/>
</dbReference>
<evidence type="ECO:0000256" key="4">
    <source>
        <dbReference type="RuleBase" id="RU364078"/>
    </source>
</evidence>
<evidence type="ECO:0000313" key="7">
    <source>
        <dbReference type="EMBL" id="CAA9574300.1"/>
    </source>
</evidence>
<comment type="function">
    <text evidence="4">Catalyzes two steps in the biosynthesis of coenzyme A. In the first step cysteine is conjugated to 4'-phosphopantothenate to form 4-phosphopantothenoylcysteine, in the latter compound is decarboxylated to form 4'-phosphopantotheine.</text>
</comment>
<dbReference type="GO" id="GO:0015941">
    <property type="term" value="P:pantothenate catabolic process"/>
    <property type="evidence" value="ECO:0007669"/>
    <property type="project" value="InterPro"/>
</dbReference>
<feature type="domain" description="DNA/pantothenate metabolism flavoprotein C-terminal" evidence="6">
    <location>
        <begin position="188"/>
        <end position="397"/>
    </location>
</feature>
<keyword evidence="3 4" id="KW-0288">FMN</keyword>
<comment type="catalytic activity">
    <reaction evidence="3 4">
        <text>(R)-4'-phosphopantothenate + L-cysteine + CTP = N-[(R)-4-phosphopantothenoyl]-L-cysteine + CMP + diphosphate + H(+)</text>
        <dbReference type="Rhea" id="RHEA:19397"/>
        <dbReference type="ChEBI" id="CHEBI:10986"/>
        <dbReference type="ChEBI" id="CHEBI:15378"/>
        <dbReference type="ChEBI" id="CHEBI:33019"/>
        <dbReference type="ChEBI" id="CHEBI:35235"/>
        <dbReference type="ChEBI" id="CHEBI:37563"/>
        <dbReference type="ChEBI" id="CHEBI:59458"/>
        <dbReference type="ChEBI" id="CHEBI:60377"/>
        <dbReference type="EC" id="6.3.2.5"/>
    </reaction>
</comment>
<name>A0A6J4VDL0_9BACT</name>
<dbReference type="Pfam" id="PF04127">
    <property type="entry name" value="DFP"/>
    <property type="match status" value="1"/>
</dbReference>
<dbReference type="EC" id="4.1.1.36" evidence="3"/>
<dbReference type="EC" id="6.3.2.5" evidence="3"/>
<dbReference type="InterPro" id="IPR007085">
    <property type="entry name" value="DNA/pantothenate-metab_flavo_C"/>
</dbReference>
<evidence type="ECO:0000259" key="6">
    <source>
        <dbReference type="Pfam" id="PF04127"/>
    </source>
</evidence>
<feature type="binding site" evidence="3">
    <location>
        <position position="281"/>
    </location>
    <ligand>
        <name>CTP</name>
        <dbReference type="ChEBI" id="CHEBI:37563"/>
    </ligand>
</feature>
<dbReference type="GO" id="GO:0004632">
    <property type="term" value="F:phosphopantothenate--cysteine ligase activity"/>
    <property type="evidence" value="ECO:0007669"/>
    <property type="project" value="UniProtKB-UniRule"/>
</dbReference>
<comment type="cofactor">
    <cofactor evidence="3">
        <name>Mg(2+)</name>
        <dbReference type="ChEBI" id="CHEBI:18420"/>
    </cofactor>
</comment>
<organism evidence="7">
    <name type="scientific">uncultured Thermomicrobiales bacterium</name>
    <dbReference type="NCBI Taxonomy" id="1645740"/>
    <lineage>
        <taxon>Bacteria</taxon>
        <taxon>Pseudomonadati</taxon>
        <taxon>Thermomicrobiota</taxon>
        <taxon>Thermomicrobia</taxon>
        <taxon>Thermomicrobiales</taxon>
        <taxon>environmental samples</taxon>
    </lineage>
</organism>
<dbReference type="GO" id="GO:0004633">
    <property type="term" value="F:phosphopantothenoylcysteine decarboxylase activity"/>
    <property type="evidence" value="ECO:0007669"/>
    <property type="project" value="UniProtKB-UniRule"/>
</dbReference>
<dbReference type="GO" id="GO:0046872">
    <property type="term" value="F:metal ion binding"/>
    <property type="evidence" value="ECO:0007669"/>
    <property type="project" value="UniProtKB-KW"/>
</dbReference>
<comment type="cofactor">
    <cofactor evidence="3">
        <name>FMN</name>
        <dbReference type="ChEBI" id="CHEBI:58210"/>
    </cofactor>
    <text evidence="3">Binds 1 FMN per subunit.</text>
</comment>
<evidence type="ECO:0000256" key="3">
    <source>
        <dbReference type="HAMAP-Rule" id="MF_02225"/>
    </source>
</evidence>
<dbReference type="GO" id="GO:0010181">
    <property type="term" value="F:FMN binding"/>
    <property type="evidence" value="ECO:0007669"/>
    <property type="project" value="UniProtKB-UniRule"/>
</dbReference>
<dbReference type="PANTHER" id="PTHR14359">
    <property type="entry name" value="HOMO-OLIGOMERIC FLAVIN CONTAINING CYS DECARBOXYLASE FAMILY"/>
    <property type="match status" value="1"/>
</dbReference>
<keyword evidence="2 3" id="KW-0456">Lyase</keyword>
<feature type="region of interest" description="Phosphopantothenate--cysteine ligase" evidence="3">
    <location>
        <begin position="193"/>
        <end position="405"/>
    </location>
</feature>
<accession>A0A6J4VDL0</accession>
<dbReference type="InterPro" id="IPR003382">
    <property type="entry name" value="Flavoprotein"/>
</dbReference>
<comment type="similarity">
    <text evidence="3 4">In the C-terminal section; belongs to the PPC synthetase family.</text>
</comment>
<keyword evidence="1 3" id="KW-0210">Decarboxylase</keyword>
<dbReference type="SUPFAM" id="SSF102645">
    <property type="entry name" value="CoaB-like"/>
    <property type="match status" value="1"/>
</dbReference>
<dbReference type="SUPFAM" id="SSF52507">
    <property type="entry name" value="Homo-oligomeric flavin-containing Cys decarboxylases, HFCD"/>
    <property type="match status" value="1"/>
</dbReference>
<dbReference type="GO" id="GO:0015937">
    <property type="term" value="P:coenzyme A biosynthetic process"/>
    <property type="evidence" value="ECO:0007669"/>
    <property type="project" value="UniProtKB-UniRule"/>
</dbReference>
<feature type="binding site" evidence="3">
    <location>
        <position position="291"/>
    </location>
    <ligand>
        <name>CTP</name>
        <dbReference type="ChEBI" id="CHEBI:37563"/>
    </ligand>
</feature>
<keyword evidence="3" id="KW-0479">Metal-binding</keyword>
<dbReference type="InterPro" id="IPR036551">
    <property type="entry name" value="Flavin_trans-like"/>
</dbReference>
<dbReference type="InterPro" id="IPR005252">
    <property type="entry name" value="CoaBC"/>
</dbReference>
<dbReference type="Gene3D" id="3.40.50.1950">
    <property type="entry name" value="Flavin prenyltransferase-like"/>
    <property type="match status" value="1"/>
</dbReference>
<feature type="domain" description="Flavoprotein" evidence="5">
    <location>
        <begin position="10"/>
        <end position="175"/>
    </location>
</feature>
<feature type="binding site" evidence="3">
    <location>
        <position position="339"/>
    </location>
    <ligand>
        <name>CTP</name>
        <dbReference type="ChEBI" id="CHEBI:37563"/>
    </ligand>
</feature>
<dbReference type="EMBL" id="CADCWM010000652">
    <property type="protein sequence ID" value="CAA9574300.1"/>
    <property type="molecule type" value="Genomic_DNA"/>
</dbReference>
<evidence type="ECO:0000256" key="1">
    <source>
        <dbReference type="ARBA" id="ARBA00022793"/>
    </source>
</evidence>
<comment type="pathway">
    <text evidence="3 4">Cofactor biosynthesis; coenzyme A biosynthesis; CoA from (R)-pantothenate: step 3/5.</text>
</comment>
<comment type="catalytic activity">
    <reaction evidence="3 4">
        <text>N-[(R)-4-phosphopantothenoyl]-L-cysteine + H(+) = (R)-4'-phosphopantetheine + CO2</text>
        <dbReference type="Rhea" id="RHEA:16793"/>
        <dbReference type="ChEBI" id="CHEBI:15378"/>
        <dbReference type="ChEBI" id="CHEBI:16526"/>
        <dbReference type="ChEBI" id="CHEBI:59458"/>
        <dbReference type="ChEBI" id="CHEBI:61723"/>
        <dbReference type="EC" id="4.1.1.36"/>
    </reaction>
</comment>
<dbReference type="HAMAP" id="MF_02225">
    <property type="entry name" value="CoaBC"/>
    <property type="match status" value="1"/>
</dbReference>
<feature type="binding site" evidence="3">
    <location>
        <begin position="310"/>
        <end position="313"/>
    </location>
    <ligand>
        <name>CTP</name>
        <dbReference type="ChEBI" id="CHEBI:37563"/>
    </ligand>
</feature>
<keyword evidence="3" id="KW-0460">Magnesium</keyword>
<comment type="similarity">
    <text evidence="3 4">In the N-terminal section; belongs to the HFCD (homo-oligomeric flavin containing Cys decarboxylase) superfamily.</text>
</comment>
<dbReference type="AlphaFoldDB" id="A0A6J4VDL0"/>
<dbReference type="NCBIfam" id="TIGR00521">
    <property type="entry name" value="coaBC_dfp"/>
    <property type="match status" value="1"/>
</dbReference>
<gene>
    <name evidence="3" type="primary">coaBC</name>
    <name evidence="7" type="ORF">AVDCRST_MAG88-2669</name>
</gene>
<comment type="caution">
    <text evidence="3">Lacks conserved residue(s) required for the propagation of feature annotation.</text>
</comment>
<evidence type="ECO:0000256" key="2">
    <source>
        <dbReference type="ARBA" id="ARBA00023239"/>
    </source>
</evidence>
<comment type="pathway">
    <text evidence="3 4">Cofactor biosynthesis; coenzyme A biosynthesis; CoA from (R)-pantothenate: step 2/5.</text>
</comment>
<dbReference type="GO" id="GO:0071513">
    <property type="term" value="C:phosphopantothenoylcysteine decarboxylase complex"/>
    <property type="evidence" value="ECO:0007669"/>
    <property type="project" value="TreeGrafter"/>
</dbReference>
<dbReference type="PANTHER" id="PTHR14359:SF6">
    <property type="entry name" value="PHOSPHOPANTOTHENOYLCYSTEINE DECARBOXYLASE"/>
    <property type="match status" value="1"/>
</dbReference>
<dbReference type="InterPro" id="IPR035929">
    <property type="entry name" value="CoaB-like_sf"/>
</dbReference>
<feature type="binding site" evidence="3">
    <location>
        <position position="343"/>
    </location>
    <ligand>
        <name>CTP</name>
        <dbReference type="ChEBI" id="CHEBI:37563"/>
    </ligand>
</feature>
<sequence>MADPVRDKFVVLGVSGSIAAYKAVDLASRLTQAGAKVDVVMTASATEFIRPITFGAITHRPVVDSLWDRNSEMGVEHVGLAKRAAAVLVAPASANLLAKMAWGFADDPLLTTLLDTRAPIVVAPAMEGDMWGHPATQENIARLRARGVHFVEPEEGRLASGLSGRGRLAGAEAILGTLRFVLGRAGDLAGRAIVVTAGGTQEPLDPVRLLTNRSSGKMGYALAEAARDRGADVTLITAPTALAPPHGARVEPVETAREMLGAVGAATQGADVLIMAAAVADYRPANPADQKIKKRGDAAKGLTIELVPNPDILAETPGPFVRVGFAAESQDLLANAEEKLRRKGLDLIVANDITAAGSGFGSDTNHVVLLGRGGEADELPTLPKREVADRILDRVAALLAARGQP</sequence>
<keyword evidence="3 4" id="KW-0285">Flavoprotein</keyword>
<dbReference type="UniPathway" id="UPA00241">
    <property type="reaction ID" value="UER00353"/>
</dbReference>
<reference evidence="7" key="1">
    <citation type="submission" date="2020-02" db="EMBL/GenBank/DDBJ databases">
        <authorList>
            <person name="Meier V. D."/>
        </authorList>
    </citation>
    <scope>NUCLEOTIDE SEQUENCE</scope>
    <source>
        <strain evidence="7">AVDCRST_MAG88</strain>
    </source>
</reference>